<keyword evidence="3" id="KW-1185">Reference proteome</keyword>
<evidence type="ECO:0000256" key="1">
    <source>
        <dbReference type="SAM" id="MobiDB-lite"/>
    </source>
</evidence>
<proteinExistence type="predicted"/>
<organism evidence="2 3">
    <name type="scientific">Ruminococcus flavefaciens 007c</name>
    <dbReference type="NCBI Taxonomy" id="1341157"/>
    <lineage>
        <taxon>Bacteria</taxon>
        <taxon>Bacillati</taxon>
        <taxon>Bacillota</taxon>
        <taxon>Clostridia</taxon>
        <taxon>Eubacteriales</taxon>
        <taxon>Oscillospiraceae</taxon>
        <taxon>Ruminococcus</taxon>
    </lineage>
</organism>
<reference evidence="2 3" key="1">
    <citation type="journal article" date="2014" name="PLoS ONE">
        <title>Rumen cellulosomics: divergent fiber-degrading strategies revealed by comparative genome-wide analysis of six ruminococcal strains.</title>
        <authorList>
            <person name="Dassa B."/>
            <person name="Borovok I."/>
            <person name="Ruimy-Israeli V."/>
            <person name="Lamed R."/>
            <person name="Flint H.J."/>
            <person name="Duncan S.H."/>
            <person name="Henrissat B."/>
            <person name="Coutinho P."/>
            <person name="Morrison M."/>
            <person name="Mosoni P."/>
            <person name="Yeoman C.J."/>
            <person name="White B.A."/>
            <person name="Bayer E.A."/>
        </authorList>
    </citation>
    <scope>NUCLEOTIDE SEQUENCE [LARGE SCALE GENOMIC DNA]</scope>
    <source>
        <strain evidence="2 3">007c</strain>
    </source>
</reference>
<evidence type="ECO:0000313" key="2">
    <source>
        <dbReference type="EMBL" id="EWM54384.1"/>
    </source>
</evidence>
<name>W7USJ1_RUMFL</name>
<protein>
    <submittedName>
        <fullName evidence="2">Uncharacterized protein</fullName>
    </submittedName>
</protein>
<feature type="compositionally biased region" description="Basic and acidic residues" evidence="1">
    <location>
        <begin position="62"/>
        <end position="74"/>
    </location>
</feature>
<accession>W7USJ1</accession>
<comment type="caution">
    <text evidence="2">The sequence shown here is derived from an EMBL/GenBank/DDBJ whole genome shotgun (WGS) entry which is preliminary data.</text>
</comment>
<dbReference type="RefSeq" id="WP_019678125.1">
    <property type="nucleotide sequence ID" value="NZ_ATAX01000016.1"/>
</dbReference>
<sequence>MKDKELKKLKRADLIEMLYYLSKENDELREENGKLRTRLDELVDRVTARSTAAEPLPSSDNDTYKTNDEQKDNE</sequence>
<dbReference type="Proteomes" id="UP000019365">
    <property type="component" value="Unassembled WGS sequence"/>
</dbReference>
<feature type="region of interest" description="Disordered" evidence="1">
    <location>
        <begin position="46"/>
        <end position="74"/>
    </location>
</feature>
<gene>
    <name evidence="2" type="ORF">RF007C_12305</name>
</gene>
<dbReference type="AlphaFoldDB" id="W7USJ1"/>
<evidence type="ECO:0000313" key="3">
    <source>
        <dbReference type="Proteomes" id="UP000019365"/>
    </source>
</evidence>
<dbReference type="EMBL" id="ATAX01000016">
    <property type="protein sequence ID" value="EWM54384.1"/>
    <property type="molecule type" value="Genomic_DNA"/>
</dbReference>
<dbReference type="PATRIC" id="fig|1341157.4.peg.1050"/>